<keyword evidence="1" id="KW-0645">Protease</keyword>
<dbReference type="SUPFAM" id="SSF47781">
    <property type="entry name" value="RuvA domain 2-like"/>
    <property type="match status" value="1"/>
</dbReference>
<evidence type="ECO:0000256" key="1">
    <source>
        <dbReference type="ARBA" id="ARBA00023049"/>
    </source>
</evidence>
<dbReference type="Gene3D" id="3.40.140.10">
    <property type="entry name" value="Cytidine Deaminase, domain 2"/>
    <property type="match status" value="1"/>
</dbReference>
<evidence type="ECO:0000313" key="4">
    <source>
        <dbReference type="EMBL" id="VAX14885.1"/>
    </source>
</evidence>
<feature type="domain" description="RadC-like JAB" evidence="2">
    <location>
        <begin position="107"/>
        <end position="152"/>
    </location>
</feature>
<accession>A0A3B1C8C0</accession>
<feature type="domain" description="UPF0758" evidence="3">
    <location>
        <begin position="11"/>
        <end position="79"/>
    </location>
</feature>
<dbReference type="PANTHER" id="PTHR30471">
    <property type="entry name" value="DNA REPAIR PROTEIN RADC"/>
    <property type="match status" value="1"/>
</dbReference>
<dbReference type="InterPro" id="IPR025657">
    <property type="entry name" value="RadC_JAB"/>
</dbReference>
<dbReference type="PANTHER" id="PTHR30471:SF3">
    <property type="entry name" value="UPF0758 PROTEIN YEES-RELATED"/>
    <property type="match status" value="1"/>
</dbReference>
<gene>
    <name evidence="4" type="ORF">MNBD_NITROSPINAE04-158</name>
</gene>
<proteinExistence type="predicted"/>
<dbReference type="Gene3D" id="1.10.150.20">
    <property type="entry name" value="5' to 3' exonuclease, C-terminal subdomain"/>
    <property type="match status" value="1"/>
</dbReference>
<dbReference type="EMBL" id="UOGA01000026">
    <property type="protein sequence ID" value="VAX14885.1"/>
    <property type="molecule type" value="Genomic_DNA"/>
</dbReference>
<feature type="non-terminal residue" evidence="4">
    <location>
        <position position="154"/>
    </location>
</feature>
<dbReference type="InterPro" id="IPR001405">
    <property type="entry name" value="UPF0758"/>
</dbReference>
<reference evidence="4" key="1">
    <citation type="submission" date="2018-06" db="EMBL/GenBank/DDBJ databases">
        <authorList>
            <person name="Zhirakovskaya E."/>
        </authorList>
    </citation>
    <scope>NUCLEOTIDE SEQUENCE</scope>
</reference>
<protein>
    <submittedName>
        <fullName evidence="4">UPF0758 family protein</fullName>
    </submittedName>
</protein>
<sequence length="154" mass="17578">MATKRKDEGHRKRLREKFLAFGLEKFTDDEIIELLLTLGTPRKDCKQTARRAIKEFGGLAEVLEAPAEKLQNVEGIGPSNIFGIRLIHSIARKFLRDKMIREQYMDSFNEALDYFTHAMRDQKSESFHVLFLSSQNAILGEEKLSVGSPSHVAL</sequence>
<name>A0A3B1C8C0_9ZZZZ</name>
<evidence type="ECO:0000259" key="3">
    <source>
        <dbReference type="Pfam" id="PF20582"/>
    </source>
</evidence>
<dbReference type="Pfam" id="PF20582">
    <property type="entry name" value="UPF0758_N"/>
    <property type="match status" value="1"/>
</dbReference>
<keyword evidence="1" id="KW-0482">Metalloprotease</keyword>
<evidence type="ECO:0000259" key="2">
    <source>
        <dbReference type="Pfam" id="PF04002"/>
    </source>
</evidence>
<dbReference type="InterPro" id="IPR046778">
    <property type="entry name" value="UPF0758_N"/>
</dbReference>
<dbReference type="AlphaFoldDB" id="A0A3B1C8C0"/>
<keyword evidence="1" id="KW-0378">Hydrolase</keyword>
<dbReference type="Pfam" id="PF04002">
    <property type="entry name" value="RadC"/>
    <property type="match status" value="1"/>
</dbReference>
<organism evidence="4">
    <name type="scientific">hydrothermal vent metagenome</name>
    <dbReference type="NCBI Taxonomy" id="652676"/>
    <lineage>
        <taxon>unclassified sequences</taxon>
        <taxon>metagenomes</taxon>
        <taxon>ecological metagenomes</taxon>
    </lineage>
</organism>
<dbReference type="InterPro" id="IPR010994">
    <property type="entry name" value="RuvA_2-like"/>
</dbReference>
<dbReference type="GO" id="GO:0008237">
    <property type="term" value="F:metallopeptidase activity"/>
    <property type="evidence" value="ECO:0007669"/>
    <property type="project" value="UniProtKB-KW"/>
</dbReference>